<dbReference type="EMBL" id="BOOW01000049">
    <property type="protein sequence ID" value="GII96670.1"/>
    <property type="molecule type" value="Genomic_DNA"/>
</dbReference>
<evidence type="ECO:0000313" key="3">
    <source>
        <dbReference type="Proteomes" id="UP000606172"/>
    </source>
</evidence>
<dbReference type="GO" id="GO:0003677">
    <property type="term" value="F:DNA binding"/>
    <property type="evidence" value="ECO:0007669"/>
    <property type="project" value="InterPro"/>
</dbReference>
<dbReference type="InterPro" id="IPR010982">
    <property type="entry name" value="Lambda_DNA-bd_dom_sf"/>
</dbReference>
<dbReference type="Pfam" id="PF13560">
    <property type="entry name" value="HTH_31"/>
    <property type="match status" value="1"/>
</dbReference>
<dbReference type="SUPFAM" id="SSF47413">
    <property type="entry name" value="lambda repressor-like DNA-binding domains"/>
    <property type="match status" value="1"/>
</dbReference>
<comment type="caution">
    <text evidence="2">The sequence shown here is derived from an EMBL/GenBank/DDBJ whole genome shotgun (WGS) entry which is preliminary data.</text>
</comment>
<dbReference type="InterPro" id="IPR011990">
    <property type="entry name" value="TPR-like_helical_dom_sf"/>
</dbReference>
<dbReference type="PROSITE" id="PS50943">
    <property type="entry name" value="HTH_CROC1"/>
    <property type="match status" value="1"/>
</dbReference>
<accession>A0A919RMU1</accession>
<protein>
    <recommendedName>
        <fullName evidence="1">HTH cro/C1-type domain-containing protein</fullName>
    </recommendedName>
</protein>
<feature type="domain" description="HTH cro/C1-type" evidence="1">
    <location>
        <begin position="1"/>
        <end position="35"/>
    </location>
</feature>
<name>A0A919RMU1_9ACTN</name>
<evidence type="ECO:0000313" key="2">
    <source>
        <dbReference type="EMBL" id="GII96670.1"/>
    </source>
</evidence>
<keyword evidence="3" id="KW-1185">Reference proteome</keyword>
<dbReference type="Proteomes" id="UP000606172">
    <property type="component" value="Unassembled WGS sequence"/>
</dbReference>
<dbReference type="SUPFAM" id="SSF48452">
    <property type="entry name" value="TPR-like"/>
    <property type="match status" value="1"/>
</dbReference>
<gene>
    <name evidence="2" type="ORF">Ssi02_69010</name>
</gene>
<organism evidence="2 3">
    <name type="scientific">Sinosporangium siamense</name>
    <dbReference type="NCBI Taxonomy" id="1367973"/>
    <lineage>
        <taxon>Bacteria</taxon>
        <taxon>Bacillati</taxon>
        <taxon>Actinomycetota</taxon>
        <taxon>Actinomycetes</taxon>
        <taxon>Streptosporangiales</taxon>
        <taxon>Streptosporangiaceae</taxon>
        <taxon>Sinosporangium</taxon>
    </lineage>
</organism>
<dbReference type="Gene3D" id="1.10.260.40">
    <property type="entry name" value="lambda repressor-like DNA-binding domains"/>
    <property type="match status" value="1"/>
</dbReference>
<reference evidence="2" key="1">
    <citation type="submission" date="2021-01" db="EMBL/GenBank/DDBJ databases">
        <title>Whole genome shotgun sequence of Sinosporangium siamense NBRC 109515.</title>
        <authorList>
            <person name="Komaki H."/>
            <person name="Tamura T."/>
        </authorList>
    </citation>
    <scope>NUCLEOTIDE SEQUENCE</scope>
    <source>
        <strain evidence="2">NBRC 109515</strain>
    </source>
</reference>
<dbReference type="AlphaFoldDB" id="A0A919RMU1"/>
<sequence>MSLRALADRIRWHYSLIAKWEQGRNRPSADAIIALDTELGAGGALLAQALHAAMADLQHSTVTTNPTEVDKDAEMERRQLLHLAAGMGAGALSSDEPIRSLLDPSLSEPRTVEDWELACADHLHAIHTRPAQQVNGDLLVDLLTLQRQITSPGRVDLTELHRVLATLAAYEGSVLTRLANPGAALRWYRTARAAADASGERDLRVRIRAHEAGHSLYGLRDPATVLRLTDRAEQIAGDAPSTGLAMTLRIKAHALAAMGRHDEARQALRLFLTVAAADVPAVAGFWEPSADGRVDFTAAQVHGAAGRVREAGEAVERILRSPVLGYHAHVNARLAAAQCTVVAGGIDEGVRLAAAAIASLPQAYRNVMVTEMARRVLRAVPLDQRERSPVTEFRVLAIENGAVA</sequence>
<dbReference type="InterPro" id="IPR001387">
    <property type="entry name" value="Cro/C1-type_HTH"/>
</dbReference>
<proteinExistence type="predicted"/>
<dbReference type="Gene3D" id="1.25.40.10">
    <property type="entry name" value="Tetratricopeptide repeat domain"/>
    <property type="match status" value="1"/>
</dbReference>
<dbReference type="CDD" id="cd00093">
    <property type="entry name" value="HTH_XRE"/>
    <property type="match status" value="1"/>
</dbReference>
<evidence type="ECO:0000259" key="1">
    <source>
        <dbReference type="PROSITE" id="PS50943"/>
    </source>
</evidence>